<keyword evidence="2" id="KW-0175">Coiled coil</keyword>
<dbReference type="RefSeq" id="WP_182153122.1">
    <property type="nucleotide sequence ID" value="NZ_JACEZU010000004.1"/>
</dbReference>
<dbReference type="Pfam" id="PF14559">
    <property type="entry name" value="TPR_19"/>
    <property type="match status" value="4"/>
</dbReference>
<dbReference type="PANTHER" id="PTHR12558">
    <property type="entry name" value="CELL DIVISION CYCLE 16,23,27"/>
    <property type="match status" value="1"/>
</dbReference>
<name>A0A7W2F8W3_9BURK</name>
<protein>
    <submittedName>
        <fullName evidence="4">PEP-CTERM system TPR-repeat protein PrsT</fullName>
    </submittedName>
</protein>
<dbReference type="InterPro" id="IPR014266">
    <property type="entry name" value="PEP-CTERM_TPR_PrsT"/>
</dbReference>
<organism evidence="4 5">
    <name type="scientific">Rugamonas apoptosis</name>
    <dbReference type="NCBI Taxonomy" id="2758570"/>
    <lineage>
        <taxon>Bacteria</taxon>
        <taxon>Pseudomonadati</taxon>
        <taxon>Pseudomonadota</taxon>
        <taxon>Betaproteobacteria</taxon>
        <taxon>Burkholderiales</taxon>
        <taxon>Oxalobacteraceae</taxon>
        <taxon>Telluria group</taxon>
        <taxon>Rugamonas</taxon>
    </lineage>
</organism>
<dbReference type="InterPro" id="IPR011990">
    <property type="entry name" value="TPR-like_helical_dom_sf"/>
</dbReference>
<evidence type="ECO:0000256" key="1">
    <source>
        <dbReference type="PROSITE-ProRule" id="PRU00339"/>
    </source>
</evidence>
<dbReference type="SUPFAM" id="SSF48452">
    <property type="entry name" value="TPR-like"/>
    <property type="match status" value="4"/>
</dbReference>
<feature type="repeat" description="TPR" evidence="1">
    <location>
        <begin position="215"/>
        <end position="248"/>
    </location>
</feature>
<dbReference type="InterPro" id="IPR019734">
    <property type="entry name" value="TPR_rpt"/>
</dbReference>
<evidence type="ECO:0000256" key="2">
    <source>
        <dbReference type="SAM" id="Coils"/>
    </source>
</evidence>
<proteinExistence type="predicted"/>
<dbReference type="Pfam" id="PF13432">
    <property type="entry name" value="TPR_16"/>
    <property type="match status" value="3"/>
</dbReference>
<dbReference type="SMART" id="SM00028">
    <property type="entry name" value="TPR"/>
    <property type="match status" value="15"/>
</dbReference>
<feature type="repeat" description="TPR" evidence="1">
    <location>
        <begin position="792"/>
        <end position="825"/>
    </location>
</feature>
<gene>
    <name evidence="4" type="primary">prsT</name>
    <name evidence="4" type="ORF">H3H39_09420</name>
</gene>
<feature type="coiled-coil region" evidence="2">
    <location>
        <begin position="285"/>
        <end position="312"/>
    </location>
</feature>
<keyword evidence="5" id="KW-1185">Reference proteome</keyword>
<comment type="caution">
    <text evidence="4">The sequence shown here is derived from an EMBL/GenBank/DDBJ whole genome shotgun (WGS) entry which is preliminary data.</text>
</comment>
<evidence type="ECO:0000313" key="4">
    <source>
        <dbReference type="EMBL" id="MBA5687261.1"/>
    </source>
</evidence>
<sequence>MQTSYPSVIDSEENPMPSLSSSLRGRARLLLVAALSLASLSGCGRLKDDATLLAEARDYQSRGEPKSAIIQVKNVLQHDPGLGAARILLGQLYLEVGDPVSAEKELRRADQLKMPSADVLPALGSALVQQGHYEQALERLPDDPAQPRQQAVRGDALLGLGRLDAARTLFEQLLVRQPSNPSALLGLARIAQREHHPDAALSLADRAIAATPNEPGAYRLRGELLQAQGKFEPALVALRQAAKLRPQLVQARVDIVALYVQSGQSALARTELVAARKLAPGSPKLAYQQALLDFQERKLDSAQEQLQLVLRAAPDHLPSILLMGAVELGRGTLPQAEQHLRRYLDAYPGHRYATRLLATIAVRNGNAGEAIRLLTPMLAGQPDEPATLVLAGEAYMQLKQYAKASAMYQQASTLAPASAPLHAALGLSRMAMGDTDAALAELERSAAMDAANPRPGLLLVLAQLRNGKTDLALRTIARMEQHQGDNVLVDNLKGGVLLAKQDRTAARASFLHALSHDPHSQAALDNLTQLDLYEQHPEQARQRLEAALATDKKNVDLMTALGRLALVQGQLGPAKTWLERAASTAPDAPAPAIALARFYLQFGPAQQGLVIAQKLQTSLPQQADVLRLLADAQGAMGNGDAALDSWNKLALVQPGNASVQLHIASAELALKHTATAAHNLERAIALRPDYPEAQAMLAGVQMSQRRYGAALDIVHAMRRQHPDSPLPYKLEGDLLMLQKQAAPALRAYQRAYDLHPSGLMVIAIHDAQHMAGDATAAHAGMARWLRGHPDDQAVRVRFGESLLADRDYPAALVQFELAVQQDPNNIIALNNLAWICQQQHDPRAAGFAERAVKLAPHNGAVLDTLGWILKEQGQTARALALLQQASAAAPASTEVRYHYAMLLADAGKRQDARAQFQQLLANKDFGRREEVQSLLAKW</sequence>
<feature type="region of interest" description="Disordered" evidence="3">
    <location>
        <begin position="1"/>
        <end position="20"/>
    </location>
</feature>
<dbReference type="Proteomes" id="UP000573499">
    <property type="component" value="Unassembled WGS sequence"/>
</dbReference>
<reference evidence="4 5" key="1">
    <citation type="submission" date="2020-07" db="EMBL/GenBank/DDBJ databases">
        <title>Novel species isolated from subtropical streams in China.</title>
        <authorList>
            <person name="Lu H."/>
        </authorList>
    </citation>
    <scope>NUCLEOTIDE SEQUENCE [LARGE SCALE GENOMIC DNA]</scope>
    <source>
        <strain evidence="4 5">LX47W</strain>
    </source>
</reference>
<keyword evidence="1" id="KW-0802">TPR repeat</keyword>
<feature type="repeat" description="TPR" evidence="1">
    <location>
        <begin position="385"/>
        <end position="418"/>
    </location>
</feature>
<accession>A0A7W2F8W3</accession>
<dbReference type="NCBIfam" id="TIGR02917">
    <property type="entry name" value="PEP_TPR_lipo"/>
    <property type="match status" value="1"/>
</dbReference>
<evidence type="ECO:0000256" key="3">
    <source>
        <dbReference type="SAM" id="MobiDB-lite"/>
    </source>
</evidence>
<evidence type="ECO:0000313" key="5">
    <source>
        <dbReference type="Proteomes" id="UP000573499"/>
    </source>
</evidence>
<dbReference type="AlphaFoldDB" id="A0A7W2F8W3"/>
<dbReference type="PANTHER" id="PTHR12558:SF13">
    <property type="entry name" value="CELL DIVISION CYCLE PROTEIN 27 HOMOLOG"/>
    <property type="match status" value="1"/>
</dbReference>
<dbReference type="Gene3D" id="1.25.40.10">
    <property type="entry name" value="Tetratricopeptide repeat domain"/>
    <property type="match status" value="5"/>
</dbReference>
<dbReference type="PROSITE" id="PS50005">
    <property type="entry name" value="TPR"/>
    <property type="match status" value="3"/>
</dbReference>
<dbReference type="EMBL" id="JACEZU010000004">
    <property type="protein sequence ID" value="MBA5687261.1"/>
    <property type="molecule type" value="Genomic_DNA"/>
</dbReference>